<keyword evidence="2" id="KW-0812">Transmembrane</keyword>
<dbReference type="OrthoDB" id="5982258at2759"/>
<feature type="coiled-coil region" evidence="1">
    <location>
        <begin position="210"/>
        <end position="237"/>
    </location>
</feature>
<gene>
    <name evidence="3" type="ORF">AWC38_SpisGene12984</name>
</gene>
<sequence>MTTVPLKVISPEAFFSEKKENLDQVLDIQNLVECLAFETLQSIVEPLKNRENGLKGVLVDTYVAGEMKEFSSEELRVNKIIDHNSYYGVVFGGGRLSEKNFQHCFEDYFLSKQAHIFQEVKKHTTPMKEPKESAAVERSSGLFDAKSPLFQNAIYSCIGMLLFFTACGIIWDYGYMRHWKKKAEMDELELLGGPGYEMAKRNLDMMDSLMQEVQEFYDNWTKRLDEITEKHDEEQRLQSKLKK</sequence>
<comment type="caution">
    <text evidence="3">The sequence shown here is derived from an EMBL/GenBank/DDBJ whole genome shotgun (WGS) entry which is preliminary data.</text>
</comment>
<evidence type="ECO:0000313" key="4">
    <source>
        <dbReference type="Proteomes" id="UP000225706"/>
    </source>
</evidence>
<dbReference type="Proteomes" id="UP000225706">
    <property type="component" value="Unassembled WGS sequence"/>
</dbReference>
<dbReference type="AlphaFoldDB" id="A0A2B4S0B2"/>
<evidence type="ECO:0000256" key="2">
    <source>
        <dbReference type="SAM" id="Phobius"/>
    </source>
</evidence>
<keyword evidence="1" id="KW-0175">Coiled coil</keyword>
<name>A0A2B4S0B2_STYPI</name>
<keyword evidence="2" id="KW-0472">Membrane</keyword>
<evidence type="ECO:0000313" key="3">
    <source>
        <dbReference type="EMBL" id="PFX22473.1"/>
    </source>
</evidence>
<keyword evidence="4" id="KW-1185">Reference proteome</keyword>
<feature type="transmembrane region" description="Helical" evidence="2">
    <location>
        <begin position="153"/>
        <end position="175"/>
    </location>
</feature>
<organism evidence="3 4">
    <name type="scientific">Stylophora pistillata</name>
    <name type="common">Smooth cauliflower coral</name>
    <dbReference type="NCBI Taxonomy" id="50429"/>
    <lineage>
        <taxon>Eukaryota</taxon>
        <taxon>Metazoa</taxon>
        <taxon>Cnidaria</taxon>
        <taxon>Anthozoa</taxon>
        <taxon>Hexacorallia</taxon>
        <taxon>Scleractinia</taxon>
        <taxon>Astrocoeniina</taxon>
        <taxon>Pocilloporidae</taxon>
        <taxon>Stylophora</taxon>
    </lineage>
</organism>
<accession>A0A2B4S0B2</accession>
<dbReference type="EMBL" id="LSMT01000238">
    <property type="protein sequence ID" value="PFX22473.1"/>
    <property type="molecule type" value="Genomic_DNA"/>
</dbReference>
<evidence type="ECO:0000256" key="1">
    <source>
        <dbReference type="SAM" id="Coils"/>
    </source>
</evidence>
<protein>
    <submittedName>
        <fullName evidence="3">Uncharacterized protein</fullName>
    </submittedName>
</protein>
<reference evidence="4" key="1">
    <citation type="journal article" date="2017" name="bioRxiv">
        <title>Comparative analysis of the genomes of Stylophora pistillata and Acropora digitifera provides evidence for extensive differences between species of corals.</title>
        <authorList>
            <person name="Voolstra C.R."/>
            <person name="Li Y."/>
            <person name="Liew Y.J."/>
            <person name="Baumgarten S."/>
            <person name="Zoccola D."/>
            <person name="Flot J.-F."/>
            <person name="Tambutte S."/>
            <person name="Allemand D."/>
            <person name="Aranda M."/>
        </authorList>
    </citation>
    <scope>NUCLEOTIDE SEQUENCE [LARGE SCALE GENOMIC DNA]</scope>
</reference>
<keyword evidence="2" id="KW-1133">Transmembrane helix</keyword>
<proteinExistence type="predicted"/>